<proteinExistence type="predicted"/>
<dbReference type="Proteomes" id="UP000596004">
    <property type="component" value="Chromosome"/>
</dbReference>
<sequence>MAVYGKGRKGRPIPQARALGQVFRSWHRAPIIEPSANHRRFEAIGAVFSHQLRFPIGKWINKRFRKTGKPAVVVEWGCRSGQAIDYLTHQYGDRIQAYGYSIQSHPEWEHNSRVKFIWNDPFKMLRYFKKGSVDLIYSRFGLFQFFPQMHGTRASDPVTANPSLAIDYIHRLGERLRVGGVLVTHVNDGLIGPLSLFNWKAAGFKFRLHGRFNYVNPRTRSANSVPPRITLERVA</sequence>
<dbReference type="InterPro" id="IPR029063">
    <property type="entry name" value="SAM-dependent_MTases_sf"/>
</dbReference>
<gene>
    <name evidence="1" type="ORF">IPJ89_04165</name>
</gene>
<evidence type="ECO:0000313" key="1">
    <source>
        <dbReference type="EMBL" id="QQR92322.1"/>
    </source>
</evidence>
<name>A0A7T9DJA9_9ARCH</name>
<organism evidence="1">
    <name type="scientific">Candidatus Iainarchaeum sp</name>
    <dbReference type="NCBI Taxonomy" id="3101447"/>
    <lineage>
        <taxon>Archaea</taxon>
        <taxon>Candidatus Iainarchaeota</taxon>
        <taxon>Candidatus Iainarchaeia</taxon>
        <taxon>Candidatus Iainarchaeales</taxon>
        <taxon>Candidatus Iainarchaeaceae</taxon>
        <taxon>Candidatus Iainarchaeum</taxon>
    </lineage>
</organism>
<reference evidence="1" key="1">
    <citation type="submission" date="2020-11" db="EMBL/GenBank/DDBJ databases">
        <title>Connecting structure to function with the recovery of over 1000 high-quality activated sludge metagenome-assembled genomes encoding full-length rRNA genes using long-read sequencing.</title>
        <authorList>
            <person name="Singleton C.M."/>
            <person name="Petriglieri F."/>
            <person name="Kristensen J.M."/>
            <person name="Kirkegaard R.H."/>
            <person name="Michaelsen T.Y."/>
            <person name="Andersen M.H."/>
            <person name="Karst S.M."/>
            <person name="Dueholm M.S."/>
            <person name="Nielsen P.H."/>
            <person name="Albertsen M."/>
        </authorList>
    </citation>
    <scope>NUCLEOTIDE SEQUENCE</scope>
    <source>
        <strain evidence="1">Fred_18-Q3-R57-64_BAT3C.431</strain>
    </source>
</reference>
<evidence type="ECO:0008006" key="2">
    <source>
        <dbReference type="Google" id="ProtNLM"/>
    </source>
</evidence>
<accession>A0A7T9DJA9</accession>
<protein>
    <recommendedName>
        <fullName evidence="2">Class I SAM-dependent methyltransferase</fullName>
    </recommendedName>
</protein>
<dbReference type="AlphaFoldDB" id="A0A7T9DJA9"/>
<dbReference type="SUPFAM" id="SSF53335">
    <property type="entry name" value="S-adenosyl-L-methionine-dependent methyltransferases"/>
    <property type="match status" value="1"/>
</dbReference>
<dbReference type="EMBL" id="CP064981">
    <property type="protein sequence ID" value="QQR92322.1"/>
    <property type="molecule type" value="Genomic_DNA"/>
</dbReference>